<keyword evidence="3" id="KW-1133">Transmembrane helix</keyword>
<dbReference type="NCBIfam" id="TIGR01352">
    <property type="entry name" value="tonB_Cterm"/>
    <property type="match status" value="1"/>
</dbReference>
<dbReference type="SUPFAM" id="SSF74653">
    <property type="entry name" value="TolA/TonB C-terminal domain"/>
    <property type="match status" value="1"/>
</dbReference>
<gene>
    <name evidence="6" type="ORF">GRI43_09550</name>
</gene>
<proteinExistence type="predicted"/>
<dbReference type="Gene3D" id="3.30.1150.10">
    <property type="match status" value="1"/>
</dbReference>
<dbReference type="PROSITE" id="PS52015">
    <property type="entry name" value="TONB_CTD"/>
    <property type="match status" value="1"/>
</dbReference>
<dbReference type="GO" id="GO:0016020">
    <property type="term" value="C:membrane"/>
    <property type="evidence" value="ECO:0007669"/>
    <property type="project" value="UniProtKB-SubCell"/>
</dbReference>
<name>A0A6I4V118_9SPHN</name>
<evidence type="ECO:0000256" key="1">
    <source>
        <dbReference type="ARBA" id="ARBA00004167"/>
    </source>
</evidence>
<accession>A0A6I4V118</accession>
<keyword evidence="7" id="KW-1185">Reference proteome</keyword>
<dbReference type="AlphaFoldDB" id="A0A6I4V118"/>
<evidence type="ECO:0000256" key="4">
    <source>
        <dbReference type="ARBA" id="ARBA00023136"/>
    </source>
</evidence>
<sequence>MIVEVVISRIIADTIDQRCSGTSKIRDCAPLAGLSWPIIHIKKDDPMQIFTKAVLAAGLAVTATTPVIAAEDQDIIVSSRTALQQWVAKTNHRLDRQLEVTTRLQKLGAPRGIVQIRFDQGENGRPANVEIYRSSGVPLIDRTAAWAVRRMSGLDEVPVAGAAKAKFQANIIFATGPEEKAKYFAQLRQSEKVRLASSPAERAVISLGS</sequence>
<dbReference type="Pfam" id="PF03544">
    <property type="entry name" value="TonB_C"/>
    <property type="match status" value="1"/>
</dbReference>
<dbReference type="InterPro" id="IPR037682">
    <property type="entry name" value="TonB_C"/>
</dbReference>
<comment type="caution">
    <text evidence="6">The sequence shown here is derived from an EMBL/GenBank/DDBJ whole genome shotgun (WGS) entry which is preliminary data.</text>
</comment>
<dbReference type="InterPro" id="IPR006260">
    <property type="entry name" value="TonB/TolA_C"/>
</dbReference>
<protein>
    <submittedName>
        <fullName evidence="6">TonB family protein</fullName>
    </submittedName>
</protein>
<dbReference type="GO" id="GO:0055085">
    <property type="term" value="P:transmembrane transport"/>
    <property type="evidence" value="ECO:0007669"/>
    <property type="project" value="InterPro"/>
</dbReference>
<dbReference type="Proteomes" id="UP000471435">
    <property type="component" value="Unassembled WGS sequence"/>
</dbReference>
<evidence type="ECO:0000313" key="7">
    <source>
        <dbReference type="Proteomes" id="UP000471435"/>
    </source>
</evidence>
<evidence type="ECO:0000256" key="3">
    <source>
        <dbReference type="ARBA" id="ARBA00022989"/>
    </source>
</evidence>
<organism evidence="6 7">
    <name type="scientific">Pontixanthobacter luteolus</name>
    <dbReference type="NCBI Taxonomy" id="295089"/>
    <lineage>
        <taxon>Bacteria</taxon>
        <taxon>Pseudomonadati</taxon>
        <taxon>Pseudomonadota</taxon>
        <taxon>Alphaproteobacteria</taxon>
        <taxon>Sphingomonadales</taxon>
        <taxon>Erythrobacteraceae</taxon>
        <taxon>Pontixanthobacter</taxon>
    </lineage>
</organism>
<comment type="subcellular location">
    <subcellularLocation>
        <location evidence="1">Membrane</location>
        <topology evidence="1">Single-pass membrane protein</topology>
    </subcellularLocation>
</comment>
<dbReference type="EMBL" id="WTYP01000002">
    <property type="protein sequence ID" value="MXP47623.1"/>
    <property type="molecule type" value="Genomic_DNA"/>
</dbReference>
<keyword evidence="2" id="KW-0812">Transmembrane</keyword>
<evidence type="ECO:0000259" key="5">
    <source>
        <dbReference type="PROSITE" id="PS52015"/>
    </source>
</evidence>
<evidence type="ECO:0000256" key="2">
    <source>
        <dbReference type="ARBA" id="ARBA00022692"/>
    </source>
</evidence>
<reference evidence="6 7" key="1">
    <citation type="submission" date="2019-12" db="EMBL/GenBank/DDBJ databases">
        <title>Genomic-based taxomic classification of the family Erythrobacteraceae.</title>
        <authorList>
            <person name="Xu L."/>
        </authorList>
    </citation>
    <scope>NUCLEOTIDE SEQUENCE [LARGE SCALE GENOMIC DNA]</scope>
    <source>
        <strain evidence="6 7">SW-109</strain>
    </source>
</reference>
<feature type="domain" description="TonB C-terminal" evidence="5">
    <location>
        <begin position="86"/>
        <end position="182"/>
    </location>
</feature>
<keyword evidence="4" id="KW-0472">Membrane</keyword>
<evidence type="ECO:0000313" key="6">
    <source>
        <dbReference type="EMBL" id="MXP47623.1"/>
    </source>
</evidence>